<dbReference type="GO" id="GO:0016705">
    <property type="term" value="F:oxidoreductase activity, acting on paired donors, with incorporation or reduction of molecular oxygen"/>
    <property type="evidence" value="ECO:0007669"/>
    <property type="project" value="InterPro"/>
</dbReference>
<evidence type="ECO:0000256" key="3">
    <source>
        <dbReference type="ARBA" id="ARBA00022723"/>
    </source>
</evidence>
<dbReference type="InterPro" id="IPR036396">
    <property type="entry name" value="Cyt_P450_sf"/>
</dbReference>
<comment type="caution">
    <text evidence="8">The sequence shown here is derived from an EMBL/GenBank/DDBJ whole genome shotgun (WGS) entry which is preliminary data.</text>
</comment>
<dbReference type="SUPFAM" id="SSF48264">
    <property type="entry name" value="Cytochrome P450"/>
    <property type="match status" value="1"/>
</dbReference>
<evidence type="ECO:0000313" key="8">
    <source>
        <dbReference type="EMBL" id="MDV2884453.1"/>
    </source>
</evidence>
<keyword evidence="4 7" id="KW-0560">Oxidoreductase</keyword>
<dbReference type="Proteomes" id="UP001285636">
    <property type="component" value="Unassembled WGS sequence"/>
</dbReference>
<dbReference type="InterPro" id="IPR017972">
    <property type="entry name" value="Cyt_P450_CS"/>
</dbReference>
<evidence type="ECO:0000256" key="5">
    <source>
        <dbReference type="ARBA" id="ARBA00023004"/>
    </source>
</evidence>
<evidence type="ECO:0000256" key="2">
    <source>
        <dbReference type="ARBA" id="ARBA00022617"/>
    </source>
</evidence>
<dbReference type="EMBL" id="JAWJAY010000001">
    <property type="protein sequence ID" value="MDV2884453.1"/>
    <property type="molecule type" value="Genomic_DNA"/>
</dbReference>
<dbReference type="Gene3D" id="1.10.630.10">
    <property type="entry name" value="Cytochrome P450"/>
    <property type="match status" value="1"/>
</dbReference>
<dbReference type="InterPro" id="IPR002397">
    <property type="entry name" value="Cyt_P450_B"/>
</dbReference>
<dbReference type="FunFam" id="1.10.630.10:FF:000018">
    <property type="entry name" value="Cytochrome P450 monooxygenase"/>
    <property type="match status" value="1"/>
</dbReference>
<dbReference type="InterPro" id="IPR001128">
    <property type="entry name" value="Cyt_P450"/>
</dbReference>
<comment type="similarity">
    <text evidence="1 7">Belongs to the cytochrome P450 family.</text>
</comment>
<dbReference type="Pfam" id="PF00067">
    <property type="entry name" value="p450"/>
    <property type="match status" value="1"/>
</dbReference>
<proteinExistence type="inferred from homology"/>
<reference evidence="8" key="1">
    <citation type="submission" date="2023-10" db="EMBL/GenBank/DDBJ databases">
        <title>Screening of Alkalihalophilus pseudofirmusBZ-TG-HK211 and Its Alleviation of Salt Stress on Rapeseed Growth.</title>
        <authorList>
            <person name="Zhao B."/>
            <person name="Guo T."/>
        </authorList>
    </citation>
    <scope>NUCLEOTIDE SEQUENCE</scope>
    <source>
        <strain evidence="8">BZ-TG-HK211</strain>
    </source>
</reference>
<dbReference type="PRINTS" id="PR00385">
    <property type="entry name" value="P450"/>
</dbReference>
<dbReference type="PROSITE" id="PS00086">
    <property type="entry name" value="CYTOCHROME_P450"/>
    <property type="match status" value="1"/>
</dbReference>
<protein>
    <submittedName>
        <fullName evidence="8">Cytochrome P450</fullName>
    </submittedName>
</protein>
<evidence type="ECO:0000313" key="9">
    <source>
        <dbReference type="Proteomes" id="UP001285636"/>
    </source>
</evidence>
<dbReference type="PRINTS" id="PR00359">
    <property type="entry name" value="BP450"/>
</dbReference>
<dbReference type="CDD" id="cd20625">
    <property type="entry name" value="CYP164-like"/>
    <property type="match status" value="1"/>
</dbReference>
<organism evidence="8 9">
    <name type="scientific">Alkalihalophilus pseudofirmus</name>
    <name type="common">Bacillus pseudofirmus</name>
    <dbReference type="NCBI Taxonomy" id="79885"/>
    <lineage>
        <taxon>Bacteria</taxon>
        <taxon>Bacillati</taxon>
        <taxon>Bacillota</taxon>
        <taxon>Bacilli</taxon>
        <taxon>Bacillales</taxon>
        <taxon>Bacillaceae</taxon>
        <taxon>Alkalihalophilus</taxon>
    </lineage>
</organism>
<keyword evidence="6 7" id="KW-0503">Monooxygenase</keyword>
<evidence type="ECO:0000256" key="6">
    <source>
        <dbReference type="ARBA" id="ARBA00023033"/>
    </source>
</evidence>
<gene>
    <name evidence="8" type="ORF">RYX45_04625</name>
</gene>
<dbReference type="PANTHER" id="PTHR46696:SF4">
    <property type="entry name" value="BIOTIN BIOSYNTHESIS CYTOCHROME P450"/>
    <property type="match status" value="1"/>
</dbReference>
<dbReference type="GO" id="GO:0004497">
    <property type="term" value="F:monooxygenase activity"/>
    <property type="evidence" value="ECO:0007669"/>
    <property type="project" value="UniProtKB-KW"/>
</dbReference>
<name>A0AAJ2KV73_ALKPS</name>
<dbReference type="PANTHER" id="PTHR46696">
    <property type="entry name" value="P450, PUTATIVE (EUROFUNG)-RELATED"/>
    <property type="match status" value="1"/>
</dbReference>
<dbReference type="GO" id="GO:0005506">
    <property type="term" value="F:iron ion binding"/>
    <property type="evidence" value="ECO:0007669"/>
    <property type="project" value="InterPro"/>
</dbReference>
<sequence length="402" mass="46059">MNTVSQTKAKQIRLKRDDLFKDPYGLYKRLRERGPIYKGSILKQPGWFVTGYKETAYILKDSSFFTRIPLPEETEKYSHLKQIQSKMMLYMNKEDHRKLRLLVNKGFTPKRIAGFRPLIEEVVDSLLDELVEKEEFDVVSEFAFPLTSLVIATILGVPEEDREPFRDWAALLLQSIDFTRSHKTLEASDQLAEELSVYFSSLISKKRAEPGDDLISMLIKENDCTEGELISTFILLVIAGHETTVNLISNTIYTFLKYPEQWKVLKENPSLAGSAIEEVLRFESPTQLTARVAMKDTEVAGKYITCGEQLYLMLGAANRDPDVFDEPDEFLITRKKVPHLSFGLGAHFCLGSTLARLEAQIALSRFSKRVHTYNQTKAEIKWRPLTGFRALEELRITVQTSN</sequence>
<keyword evidence="3 7" id="KW-0479">Metal-binding</keyword>
<evidence type="ECO:0000256" key="1">
    <source>
        <dbReference type="ARBA" id="ARBA00010617"/>
    </source>
</evidence>
<dbReference type="GO" id="GO:0020037">
    <property type="term" value="F:heme binding"/>
    <property type="evidence" value="ECO:0007669"/>
    <property type="project" value="InterPro"/>
</dbReference>
<keyword evidence="2 7" id="KW-0349">Heme</keyword>
<keyword evidence="5 7" id="KW-0408">Iron</keyword>
<dbReference type="RefSeq" id="WP_323466699.1">
    <property type="nucleotide sequence ID" value="NZ_CP144224.1"/>
</dbReference>
<dbReference type="AlphaFoldDB" id="A0AAJ2KV73"/>
<evidence type="ECO:0000256" key="4">
    <source>
        <dbReference type="ARBA" id="ARBA00023002"/>
    </source>
</evidence>
<evidence type="ECO:0000256" key="7">
    <source>
        <dbReference type="RuleBase" id="RU000461"/>
    </source>
</evidence>
<accession>A0AAJ2KV73</accession>